<accession>A0A9Q3BMH6</accession>
<sequence>MVMRLHRPPDVTPTLPPSPPSHCLPSLRFFSAVKMRLICRPPISTLTTPHASAPPPHLLLHLPSLGSSNAALNPPYASSHLPNTLFSLKSLNLHSALPTFLGCHPHTGLILNATYNPYAPAAPAR</sequence>
<keyword evidence="2" id="KW-1185">Reference proteome</keyword>
<dbReference type="EMBL" id="AVOT02001626">
    <property type="protein sequence ID" value="MBW0467597.1"/>
    <property type="molecule type" value="Genomic_DNA"/>
</dbReference>
<proteinExistence type="predicted"/>
<comment type="caution">
    <text evidence="1">The sequence shown here is derived from an EMBL/GenBank/DDBJ whole genome shotgun (WGS) entry which is preliminary data.</text>
</comment>
<name>A0A9Q3BMH6_9BASI</name>
<evidence type="ECO:0000313" key="2">
    <source>
        <dbReference type="Proteomes" id="UP000765509"/>
    </source>
</evidence>
<organism evidence="1 2">
    <name type="scientific">Austropuccinia psidii MF-1</name>
    <dbReference type="NCBI Taxonomy" id="1389203"/>
    <lineage>
        <taxon>Eukaryota</taxon>
        <taxon>Fungi</taxon>
        <taxon>Dikarya</taxon>
        <taxon>Basidiomycota</taxon>
        <taxon>Pucciniomycotina</taxon>
        <taxon>Pucciniomycetes</taxon>
        <taxon>Pucciniales</taxon>
        <taxon>Sphaerophragmiaceae</taxon>
        <taxon>Austropuccinia</taxon>
    </lineage>
</organism>
<evidence type="ECO:0000313" key="1">
    <source>
        <dbReference type="EMBL" id="MBW0467597.1"/>
    </source>
</evidence>
<dbReference type="AlphaFoldDB" id="A0A9Q3BMH6"/>
<gene>
    <name evidence="1" type="ORF">O181_007312</name>
</gene>
<dbReference type="Proteomes" id="UP000765509">
    <property type="component" value="Unassembled WGS sequence"/>
</dbReference>
<protein>
    <submittedName>
        <fullName evidence="1">Uncharacterized protein</fullName>
    </submittedName>
</protein>
<reference evidence="1" key="1">
    <citation type="submission" date="2021-03" db="EMBL/GenBank/DDBJ databases">
        <title>Draft genome sequence of rust myrtle Austropuccinia psidii MF-1, a brazilian biotype.</title>
        <authorList>
            <person name="Quecine M.C."/>
            <person name="Pachon D.M.R."/>
            <person name="Bonatelli M.L."/>
            <person name="Correr F.H."/>
            <person name="Franceschini L.M."/>
            <person name="Leite T.F."/>
            <person name="Margarido G.R.A."/>
            <person name="Almeida C.A."/>
            <person name="Ferrarezi J.A."/>
            <person name="Labate C.A."/>
        </authorList>
    </citation>
    <scope>NUCLEOTIDE SEQUENCE</scope>
    <source>
        <strain evidence="1">MF-1</strain>
    </source>
</reference>